<keyword evidence="1" id="KW-0560">Oxidoreductase</keyword>
<evidence type="ECO:0000259" key="3">
    <source>
        <dbReference type="Pfam" id="PF22725"/>
    </source>
</evidence>
<proteinExistence type="predicted"/>
<evidence type="ECO:0000259" key="2">
    <source>
        <dbReference type="Pfam" id="PF01408"/>
    </source>
</evidence>
<dbReference type="PANTHER" id="PTHR43818:SF11">
    <property type="entry name" value="BCDNA.GH03377"/>
    <property type="match status" value="1"/>
</dbReference>
<dbReference type="Gene3D" id="3.30.360.10">
    <property type="entry name" value="Dihydrodipicolinate Reductase, domain 2"/>
    <property type="match status" value="1"/>
</dbReference>
<accession>A0ABW3H8K5</accession>
<dbReference type="InterPro" id="IPR008354">
    <property type="entry name" value="Glc-Fru_OxRdtase_bac"/>
</dbReference>
<name>A0ABW3H8K5_9SPHN</name>
<dbReference type="InterPro" id="IPR055170">
    <property type="entry name" value="GFO_IDH_MocA-like_dom"/>
</dbReference>
<dbReference type="SUPFAM" id="SSF51735">
    <property type="entry name" value="NAD(P)-binding Rossmann-fold domains"/>
    <property type="match status" value="1"/>
</dbReference>
<dbReference type="SUPFAM" id="SSF55347">
    <property type="entry name" value="Glyceraldehyde-3-phosphate dehydrogenase-like, C-terminal domain"/>
    <property type="match status" value="1"/>
</dbReference>
<dbReference type="Proteomes" id="UP001596977">
    <property type="component" value="Unassembled WGS sequence"/>
</dbReference>
<dbReference type="PRINTS" id="PR01775">
    <property type="entry name" value="GLFROXRDTASE"/>
</dbReference>
<dbReference type="Pfam" id="PF01408">
    <property type="entry name" value="GFO_IDH_MocA"/>
    <property type="match status" value="1"/>
</dbReference>
<gene>
    <name evidence="4" type="ORF">ACFQ1E_10440</name>
</gene>
<dbReference type="Gene3D" id="3.40.50.720">
    <property type="entry name" value="NAD(P)-binding Rossmann-like Domain"/>
    <property type="match status" value="1"/>
</dbReference>
<reference evidence="5" key="1">
    <citation type="journal article" date="2019" name="Int. J. Syst. Evol. Microbiol.">
        <title>The Global Catalogue of Microorganisms (GCM) 10K type strain sequencing project: providing services to taxonomists for standard genome sequencing and annotation.</title>
        <authorList>
            <consortium name="The Broad Institute Genomics Platform"/>
            <consortium name="The Broad Institute Genome Sequencing Center for Infectious Disease"/>
            <person name="Wu L."/>
            <person name="Ma J."/>
        </authorList>
    </citation>
    <scope>NUCLEOTIDE SEQUENCE [LARGE SCALE GENOMIC DNA]</scope>
    <source>
        <strain evidence="5">CCUG 62982</strain>
    </source>
</reference>
<evidence type="ECO:0000313" key="5">
    <source>
        <dbReference type="Proteomes" id="UP001596977"/>
    </source>
</evidence>
<feature type="domain" description="Gfo/Idh/MocA-like oxidoreductase N-terminal" evidence="2">
    <location>
        <begin position="45"/>
        <end position="168"/>
    </location>
</feature>
<dbReference type="InterPro" id="IPR050463">
    <property type="entry name" value="Gfo/Idh/MocA_oxidrdct_glycsds"/>
</dbReference>
<dbReference type="InterPro" id="IPR006311">
    <property type="entry name" value="TAT_signal"/>
</dbReference>
<keyword evidence="5" id="KW-1185">Reference proteome</keyword>
<dbReference type="InterPro" id="IPR036291">
    <property type="entry name" value="NAD(P)-bd_dom_sf"/>
</dbReference>
<protein>
    <submittedName>
        <fullName evidence="4">Gfo/Idh/MocA family protein</fullName>
    </submittedName>
</protein>
<evidence type="ECO:0000313" key="4">
    <source>
        <dbReference type="EMBL" id="MFD0946755.1"/>
    </source>
</evidence>
<dbReference type="RefSeq" id="WP_380916308.1">
    <property type="nucleotide sequence ID" value="NZ_JAPDRA010000004.1"/>
</dbReference>
<dbReference type="Pfam" id="PF22725">
    <property type="entry name" value="GFO_IDH_MocA_C3"/>
    <property type="match status" value="1"/>
</dbReference>
<evidence type="ECO:0000256" key="1">
    <source>
        <dbReference type="ARBA" id="ARBA00023002"/>
    </source>
</evidence>
<comment type="caution">
    <text evidence="4">The sequence shown here is derived from an EMBL/GenBank/DDBJ whole genome shotgun (WGS) entry which is preliminary data.</text>
</comment>
<dbReference type="PROSITE" id="PS51318">
    <property type="entry name" value="TAT"/>
    <property type="match status" value="1"/>
</dbReference>
<organism evidence="4 5">
    <name type="scientific">Sphingomonas canadensis</name>
    <dbReference type="NCBI Taxonomy" id="1219257"/>
    <lineage>
        <taxon>Bacteria</taxon>
        <taxon>Pseudomonadati</taxon>
        <taxon>Pseudomonadota</taxon>
        <taxon>Alphaproteobacteria</taxon>
        <taxon>Sphingomonadales</taxon>
        <taxon>Sphingomonadaceae</taxon>
        <taxon>Sphingomonas</taxon>
    </lineage>
</organism>
<dbReference type="PANTHER" id="PTHR43818">
    <property type="entry name" value="BCDNA.GH03377"/>
    <property type="match status" value="1"/>
</dbReference>
<dbReference type="InterPro" id="IPR000683">
    <property type="entry name" value="Gfo/Idh/MocA-like_OxRdtase_N"/>
</dbReference>
<dbReference type="EMBL" id="JBHTJG010000004">
    <property type="protein sequence ID" value="MFD0946755.1"/>
    <property type="molecule type" value="Genomic_DNA"/>
</dbReference>
<feature type="domain" description="GFO/IDH/MocA-like oxidoreductase" evidence="3">
    <location>
        <begin position="178"/>
        <end position="294"/>
    </location>
</feature>
<sequence>MAMDWNRMSRRGVLTGAGAGIVAGSTLSQTALSEPRARPDGRKLGYAVVGLGSYATRQIMPRIAQCEHAKLVALVSGTPAKLEQYGAEYGIPKTHRYSYADYDRIRDNPDIDLVYVVLPVFLHAEYTIRAFQAGKHVLCEKPMAMNSAECEAMIAAGRKAKRKLMIGYRCHFEQYNLHVRKLIAEGAIGKLTAISAESGFYAQPGQWRLEKDKAGGGSLFDIGIYSIQAARYLAGEEPEWVSAVESTDRSDPRFATVEDRVAFSFRFPSGVVANCLSSYSSGHNHYRATGRDGYLDMEPATAYEGNRLFKGRAYAGSEAVVLPPPAKLQWVGQMDHLAECAMRGAEPIVGGEEGLRDIRLIEAILQSAREGRAIRTAGA</sequence>